<sequence>MKSASIPSVRVDPAFRAEVESVLGQGETLSEFVEASIRAGVHHRRAQAEFIARGLRSGEEAKRNGHYVDADVVLDRLQHKLDVARGKTQPSSAAVKP</sequence>
<name>A0A0E3BSU9_9BURK</name>
<dbReference type="EMBL" id="AWTP01000180">
    <property type="protein sequence ID" value="KGH01939.1"/>
    <property type="molecule type" value="Genomic_DNA"/>
</dbReference>
<dbReference type="NCBIfam" id="NF041551">
    <property type="entry name" value="YlcI_YnfO_N"/>
    <property type="match status" value="1"/>
</dbReference>
<gene>
    <name evidence="1" type="ORF">P608_26885</name>
</gene>
<keyword evidence="2" id="KW-1185">Reference proteome</keyword>
<evidence type="ECO:0000313" key="2">
    <source>
        <dbReference type="Proteomes" id="UP000029549"/>
    </source>
</evidence>
<accession>A0A0E3BSU9</accession>
<protein>
    <submittedName>
        <fullName evidence="1">Prevent-host-death protein</fullName>
    </submittedName>
</protein>
<comment type="caution">
    <text evidence="1">The sequence shown here is derived from an EMBL/GenBank/DDBJ whole genome shotgun (WGS) entry which is preliminary data.</text>
</comment>
<organism evidence="1 2">
    <name type="scientific">Comamonas thiooxydans</name>
    <dbReference type="NCBI Taxonomy" id="363952"/>
    <lineage>
        <taxon>Bacteria</taxon>
        <taxon>Pseudomonadati</taxon>
        <taxon>Pseudomonadota</taxon>
        <taxon>Betaproteobacteria</taxon>
        <taxon>Burkholderiales</taxon>
        <taxon>Comamonadaceae</taxon>
        <taxon>Comamonas</taxon>
    </lineage>
</organism>
<proteinExistence type="predicted"/>
<dbReference type="RefSeq" id="WP_034390029.1">
    <property type="nucleotide sequence ID" value="NZ_AWTO01000028.1"/>
</dbReference>
<dbReference type="Proteomes" id="UP000029549">
    <property type="component" value="Unassembled WGS sequence"/>
</dbReference>
<reference evidence="1 2" key="1">
    <citation type="submission" date="2013-09" db="EMBL/GenBank/DDBJ databases">
        <title>High correlation between genotypes and phenotypes of environmental bacteria Comamonas testosteroni strains.</title>
        <authorList>
            <person name="Liu L."/>
            <person name="Zhu W."/>
            <person name="Xia X."/>
            <person name="Xu B."/>
            <person name="Luo M."/>
            <person name="Wang G."/>
        </authorList>
    </citation>
    <scope>NUCLEOTIDE SEQUENCE [LARGE SCALE GENOMIC DNA]</scope>
    <source>
        <strain evidence="1 2">DF2</strain>
    </source>
</reference>
<evidence type="ECO:0000313" key="1">
    <source>
        <dbReference type="EMBL" id="KGH01939.1"/>
    </source>
</evidence>
<dbReference type="AlphaFoldDB" id="A0A0E3BSU9"/>